<evidence type="ECO:0000256" key="3">
    <source>
        <dbReference type="ARBA" id="ARBA00023163"/>
    </source>
</evidence>
<dbReference type="SMART" id="SM00346">
    <property type="entry name" value="HTH_ICLR"/>
    <property type="match status" value="1"/>
</dbReference>
<protein>
    <submittedName>
        <fullName evidence="6">IclR family transcriptional regulator</fullName>
    </submittedName>
</protein>
<dbReference type="EMBL" id="VZQQ01000003">
    <property type="protein sequence ID" value="MBC8745933.1"/>
    <property type="molecule type" value="Genomic_DNA"/>
</dbReference>
<dbReference type="PROSITE" id="PS51077">
    <property type="entry name" value="HTH_ICLR"/>
    <property type="match status" value="1"/>
</dbReference>
<name>A0ABR7PHR8_9BURK</name>
<evidence type="ECO:0000313" key="6">
    <source>
        <dbReference type="EMBL" id="MBC8745933.1"/>
    </source>
</evidence>
<evidence type="ECO:0000259" key="5">
    <source>
        <dbReference type="PROSITE" id="PS51078"/>
    </source>
</evidence>
<feature type="domain" description="HTH iclR-type" evidence="4">
    <location>
        <begin position="9"/>
        <end position="71"/>
    </location>
</feature>
<keyword evidence="2" id="KW-0238">DNA-binding</keyword>
<keyword evidence="1" id="KW-0805">Transcription regulation</keyword>
<dbReference type="SUPFAM" id="SSF55781">
    <property type="entry name" value="GAF domain-like"/>
    <property type="match status" value="1"/>
</dbReference>
<accession>A0ABR7PHR8</accession>
<dbReference type="PANTHER" id="PTHR30136">
    <property type="entry name" value="HELIX-TURN-HELIX TRANSCRIPTIONAL REGULATOR, ICLR FAMILY"/>
    <property type="match status" value="1"/>
</dbReference>
<dbReference type="SUPFAM" id="SSF46785">
    <property type="entry name" value="Winged helix' DNA-binding domain"/>
    <property type="match status" value="1"/>
</dbReference>
<dbReference type="Gene3D" id="3.30.450.40">
    <property type="match status" value="1"/>
</dbReference>
<organism evidence="6 7">
    <name type="scientific">Paraburkholderia podalyriae</name>
    <dbReference type="NCBI Taxonomy" id="1938811"/>
    <lineage>
        <taxon>Bacteria</taxon>
        <taxon>Pseudomonadati</taxon>
        <taxon>Pseudomonadota</taxon>
        <taxon>Betaproteobacteria</taxon>
        <taxon>Burkholderiales</taxon>
        <taxon>Burkholderiaceae</taxon>
        <taxon>Paraburkholderia</taxon>
    </lineage>
</organism>
<dbReference type="InterPro" id="IPR036390">
    <property type="entry name" value="WH_DNA-bd_sf"/>
</dbReference>
<dbReference type="InterPro" id="IPR014757">
    <property type="entry name" value="Tscrpt_reg_IclR_C"/>
</dbReference>
<dbReference type="Gene3D" id="1.10.10.10">
    <property type="entry name" value="Winged helix-like DNA-binding domain superfamily/Winged helix DNA-binding domain"/>
    <property type="match status" value="1"/>
</dbReference>
<evidence type="ECO:0000256" key="1">
    <source>
        <dbReference type="ARBA" id="ARBA00023015"/>
    </source>
</evidence>
<keyword evidence="3" id="KW-0804">Transcription</keyword>
<feature type="domain" description="IclR-ED" evidence="5">
    <location>
        <begin position="72"/>
        <end position="255"/>
    </location>
</feature>
<evidence type="ECO:0000256" key="2">
    <source>
        <dbReference type="ARBA" id="ARBA00023125"/>
    </source>
</evidence>
<gene>
    <name evidence="6" type="ORF">F6X42_04610</name>
</gene>
<dbReference type="InterPro" id="IPR029016">
    <property type="entry name" value="GAF-like_dom_sf"/>
</dbReference>
<sequence length="260" mass="28450">MSDSPIPATMTLKRGLDLLRAFRAERTPLTNAELVRRTGLSRSSVSRLTITLVKLGYLRRVSGGRALELSVGGLSIGTDYARSNPVTQRVHPFMQRLADRLNVTVALAVPDRLDMLYIACRTSAQISTLRLEVGSLLPMGRTAIGRAWLWALPASERRRYMQALLEAAGPEADDLWQRIKRDFDQIDSTGACITVGEYQRNAYGIALPVRVGRSETLMAMSCGGAGLALDIAAIRNCIAPELKSAAREITTLLRNVDAEP</sequence>
<reference evidence="6 7" key="1">
    <citation type="submission" date="2019-09" db="EMBL/GenBank/DDBJ databases">
        <title>Paraburkholderia podalyriae sp. nov., A South African Podalyria-associated rhizobium.</title>
        <authorList>
            <person name="Mavima L."/>
            <person name="Beukes C.W."/>
            <person name="Palmer M."/>
            <person name="De Meyer S.E."/>
            <person name="James E.K."/>
            <person name="Maluk M."/>
            <person name="Avontuur J.R."/>
            <person name="Chan W.Y."/>
            <person name="Venter S.N."/>
            <person name="Steenkamp E.T."/>
        </authorList>
    </citation>
    <scope>NUCLEOTIDE SEQUENCE [LARGE SCALE GENOMIC DNA]</scope>
    <source>
        <strain evidence="6 7">WC7.3b</strain>
    </source>
</reference>
<dbReference type="Pfam" id="PF09339">
    <property type="entry name" value="HTH_IclR"/>
    <property type="match status" value="1"/>
</dbReference>
<dbReference type="PANTHER" id="PTHR30136:SF33">
    <property type="entry name" value="TRANSCRIPTIONAL REGULATORY PROTEIN"/>
    <property type="match status" value="1"/>
</dbReference>
<dbReference type="InterPro" id="IPR036388">
    <property type="entry name" value="WH-like_DNA-bd_sf"/>
</dbReference>
<evidence type="ECO:0000259" key="4">
    <source>
        <dbReference type="PROSITE" id="PS51077"/>
    </source>
</evidence>
<proteinExistence type="predicted"/>
<comment type="caution">
    <text evidence="6">The sequence shown here is derived from an EMBL/GenBank/DDBJ whole genome shotgun (WGS) entry which is preliminary data.</text>
</comment>
<evidence type="ECO:0000313" key="7">
    <source>
        <dbReference type="Proteomes" id="UP000736373"/>
    </source>
</evidence>
<dbReference type="InterPro" id="IPR005471">
    <property type="entry name" value="Tscrpt_reg_IclR_N"/>
</dbReference>
<dbReference type="Proteomes" id="UP000736373">
    <property type="component" value="Unassembled WGS sequence"/>
</dbReference>
<keyword evidence="7" id="KW-1185">Reference proteome</keyword>
<dbReference type="InterPro" id="IPR050707">
    <property type="entry name" value="HTH_MetabolicPath_Reg"/>
</dbReference>
<dbReference type="Pfam" id="PF01614">
    <property type="entry name" value="IclR_C"/>
    <property type="match status" value="1"/>
</dbReference>
<dbReference type="PROSITE" id="PS51078">
    <property type="entry name" value="ICLR_ED"/>
    <property type="match status" value="1"/>
</dbReference>